<proteinExistence type="predicted"/>
<feature type="compositionally biased region" description="Polar residues" evidence="1">
    <location>
        <begin position="12"/>
        <end position="26"/>
    </location>
</feature>
<dbReference type="EMBL" id="OB660411">
    <property type="protein sequence ID" value="CAD7224645.1"/>
    <property type="molecule type" value="Genomic_DNA"/>
</dbReference>
<accession>A0A7R8W6F9</accession>
<sequence length="219" mass="24949">MSSEGVGGATLPQASSAESKTTSGSGVTKHRSYGFDASKLVTYPKVLRQTGGVLPMSIIGRMKLEQDRLAGMNEVERAWRAQWLKDQELSHREPVFVPEYFAALNNPFRRNMKLPLDFFFKRVIEPIAGAPKAYFFRHLIGKGLVALGVMYVVYYEVKYNGKTFEQRAGQNMRWSPEAVLPGDPDFPFIYKPNFDRLNNGGFKMYIDRHPDDWKRSPTD</sequence>
<dbReference type="GO" id="GO:0006120">
    <property type="term" value="P:mitochondrial electron transport, NADH to ubiquinone"/>
    <property type="evidence" value="ECO:0007669"/>
    <property type="project" value="InterPro"/>
</dbReference>
<evidence type="ECO:0000256" key="1">
    <source>
        <dbReference type="SAM" id="MobiDB-lite"/>
    </source>
</evidence>
<evidence type="ECO:0000313" key="2">
    <source>
        <dbReference type="EMBL" id="CAD7224645.1"/>
    </source>
</evidence>
<feature type="region of interest" description="Disordered" evidence="1">
    <location>
        <begin position="1"/>
        <end position="28"/>
    </location>
</feature>
<reference evidence="2" key="1">
    <citation type="submission" date="2020-11" db="EMBL/GenBank/DDBJ databases">
        <authorList>
            <person name="Tran Van P."/>
        </authorList>
    </citation>
    <scope>NUCLEOTIDE SEQUENCE</scope>
</reference>
<organism evidence="2">
    <name type="scientific">Cyprideis torosa</name>
    <dbReference type="NCBI Taxonomy" id="163714"/>
    <lineage>
        <taxon>Eukaryota</taxon>
        <taxon>Metazoa</taxon>
        <taxon>Ecdysozoa</taxon>
        <taxon>Arthropoda</taxon>
        <taxon>Crustacea</taxon>
        <taxon>Oligostraca</taxon>
        <taxon>Ostracoda</taxon>
        <taxon>Podocopa</taxon>
        <taxon>Podocopida</taxon>
        <taxon>Cytherocopina</taxon>
        <taxon>Cytheroidea</taxon>
        <taxon>Cytherideidae</taxon>
        <taxon>Cyprideis</taxon>
    </lineage>
</organism>
<dbReference type="InterPro" id="IPR019174">
    <property type="entry name" value="NADH_DH_b-subcmplx_su6"/>
</dbReference>
<dbReference type="OrthoDB" id="5824032at2759"/>
<dbReference type="PANTHER" id="PTHR21106:SF2">
    <property type="entry name" value="NADH DEHYDROGENASE [UBIQUINONE] 1 BETA SUBCOMPLEX SUBUNIT 6"/>
    <property type="match status" value="1"/>
</dbReference>
<evidence type="ECO:0008006" key="3">
    <source>
        <dbReference type="Google" id="ProtNLM"/>
    </source>
</evidence>
<protein>
    <recommendedName>
        <fullName evidence="3">NADH dehydrogenase [ubiquinone] 1 beta subcomplex subunit 6</fullName>
    </recommendedName>
</protein>
<dbReference type="Pfam" id="PF09782">
    <property type="entry name" value="NDUF_B6"/>
    <property type="match status" value="1"/>
</dbReference>
<dbReference type="AlphaFoldDB" id="A0A7R8W6F9"/>
<dbReference type="PANTHER" id="PTHR21106">
    <property type="entry name" value="NADH DEHYDROGENASE [UBIQUINONE] 1 BETA SUBCOMPLEX SUBUNIT 6"/>
    <property type="match status" value="1"/>
</dbReference>
<name>A0A7R8W6F9_9CRUS</name>
<dbReference type="GO" id="GO:0005739">
    <property type="term" value="C:mitochondrion"/>
    <property type="evidence" value="ECO:0007669"/>
    <property type="project" value="GOC"/>
</dbReference>
<gene>
    <name evidence="2" type="ORF">CTOB1V02_LOCUS2600</name>
</gene>